<dbReference type="AlphaFoldDB" id="A0A3N4L8D6"/>
<organism evidence="1 2">
    <name type="scientific">Terfezia boudieri ATCC MYA-4762</name>
    <dbReference type="NCBI Taxonomy" id="1051890"/>
    <lineage>
        <taxon>Eukaryota</taxon>
        <taxon>Fungi</taxon>
        <taxon>Dikarya</taxon>
        <taxon>Ascomycota</taxon>
        <taxon>Pezizomycotina</taxon>
        <taxon>Pezizomycetes</taxon>
        <taxon>Pezizales</taxon>
        <taxon>Pezizaceae</taxon>
        <taxon>Terfezia</taxon>
    </lineage>
</organism>
<proteinExistence type="predicted"/>
<keyword evidence="2" id="KW-1185">Reference proteome</keyword>
<protein>
    <submittedName>
        <fullName evidence="1">Uncharacterized protein</fullName>
    </submittedName>
</protein>
<dbReference type="EMBL" id="ML121607">
    <property type="protein sequence ID" value="RPB18866.1"/>
    <property type="molecule type" value="Genomic_DNA"/>
</dbReference>
<name>A0A3N4L8D6_9PEZI</name>
<feature type="non-terminal residue" evidence="1">
    <location>
        <position position="1"/>
    </location>
</feature>
<evidence type="ECO:0000313" key="2">
    <source>
        <dbReference type="Proteomes" id="UP000267821"/>
    </source>
</evidence>
<accession>A0A3N4L8D6</accession>
<dbReference type="InParanoid" id="A0A3N4L8D6"/>
<evidence type="ECO:0000313" key="1">
    <source>
        <dbReference type="EMBL" id="RPB18866.1"/>
    </source>
</evidence>
<sequence length="53" mass="6175">KGSKPLEDLYLVSIATGIEGRMYNMAKIEVLIHGHSQYYHSISTLCRYWQYLP</sequence>
<gene>
    <name evidence="1" type="ORF">L211DRAFT_843188</name>
</gene>
<reference evidence="1 2" key="1">
    <citation type="journal article" date="2018" name="Nat. Ecol. Evol.">
        <title>Pezizomycetes genomes reveal the molecular basis of ectomycorrhizal truffle lifestyle.</title>
        <authorList>
            <person name="Murat C."/>
            <person name="Payen T."/>
            <person name="Noel B."/>
            <person name="Kuo A."/>
            <person name="Morin E."/>
            <person name="Chen J."/>
            <person name="Kohler A."/>
            <person name="Krizsan K."/>
            <person name="Balestrini R."/>
            <person name="Da Silva C."/>
            <person name="Montanini B."/>
            <person name="Hainaut M."/>
            <person name="Levati E."/>
            <person name="Barry K.W."/>
            <person name="Belfiori B."/>
            <person name="Cichocki N."/>
            <person name="Clum A."/>
            <person name="Dockter R.B."/>
            <person name="Fauchery L."/>
            <person name="Guy J."/>
            <person name="Iotti M."/>
            <person name="Le Tacon F."/>
            <person name="Lindquist E.A."/>
            <person name="Lipzen A."/>
            <person name="Malagnac F."/>
            <person name="Mello A."/>
            <person name="Molinier V."/>
            <person name="Miyauchi S."/>
            <person name="Poulain J."/>
            <person name="Riccioni C."/>
            <person name="Rubini A."/>
            <person name="Sitrit Y."/>
            <person name="Splivallo R."/>
            <person name="Traeger S."/>
            <person name="Wang M."/>
            <person name="Zifcakova L."/>
            <person name="Wipf D."/>
            <person name="Zambonelli A."/>
            <person name="Paolocci F."/>
            <person name="Nowrousian M."/>
            <person name="Ottonello S."/>
            <person name="Baldrian P."/>
            <person name="Spatafora J.W."/>
            <person name="Henrissat B."/>
            <person name="Nagy L.G."/>
            <person name="Aury J.M."/>
            <person name="Wincker P."/>
            <person name="Grigoriev I.V."/>
            <person name="Bonfante P."/>
            <person name="Martin F.M."/>
        </authorList>
    </citation>
    <scope>NUCLEOTIDE SEQUENCE [LARGE SCALE GENOMIC DNA]</scope>
    <source>
        <strain evidence="1 2">ATCC MYA-4762</strain>
    </source>
</reference>
<dbReference type="Proteomes" id="UP000267821">
    <property type="component" value="Unassembled WGS sequence"/>
</dbReference>